<organism evidence="2 3">
    <name type="scientific">Coptis chinensis</name>
    <dbReference type="NCBI Taxonomy" id="261450"/>
    <lineage>
        <taxon>Eukaryota</taxon>
        <taxon>Viridiplantae</taxon>
        <taxon>Streptophyta</taxon>
        <taxon>Embryophyta</taxon>
        <taxon>Tracheophyta</taxon>
        <taxon>Spermatophyta</taxon>
        <taxon>Magnoliopsida</taxon>
        <taxon>Ranunculales</taxon>
        <taxon>Ranunculaceae</taxon>
        <taxon>Coptidoideae</taxon>
        <taxon>Coptis</taxon>
    </lineage>
</organism>
<proteinExistence type="predicted"/>
<accession>A0A835LV06</accession>
<protein>
    <recommendedName>
        <fullName evidence="1">PABC domain-containing protein</fullName>
    </recommendedName>
</protein>
<evidence type="ECO:0000259" key="1">
    <source>
        <dbReference type="PROSITE" id="PS51309"/>
    </source>
</evidence>
<keyword evidence="3" id="KW-1185">Reference proteome</keyword>
<comment type="caution">
    <text evidence="2">The sequence shown here is derived from an EMBL/GenBank/DDBJ whole genome shotgun (WGS) entry which is preliminary data.</text>
</comment>
<dbReference type="PROSITE" id="PS51309">
    <property type="entry name" value="PABC"/>
    <property type="match status" value="1"/>
</dbReference>
<evidence type="ECO:0000313" key="3">
    <source>
        <dbReference type="Proteomes" id="UP000631114"/>
    </source>
</evidence>
<name>A0A835LV06_9MAGN</name>
<evidence type="ECO:0000313" key="2">
    <source>
        <dbReference type="EMBL" id="KAF9605992.1"/>
    </source>
</evidence>
<dbReference type="Gene3D" id="1.10.1900.10">
    <property type="entry name" value="c-terminal domain of poly(a) binding protein"/>
    <property type="match status" value="1"/>
</dbReference>
<dbReference type="InterPro" id="IPR036053">
    <property type="entry name" value="PABP-dom"/>
</dbReference>
<dbReference type="GO" id="GO:0003723">
    <property type="term" value="F:RNA binding"/>
    <property type="evidence" value="ECO:0007669"/>
    <property type="project" value="InterPro"/>
</dbReference>
<feature type="domain" description="PABC" evidence="1">
    <location>
        <begin position="25"/>
        <end position="106"/>
    </location>
</feature>
<gene>
    <name evidence="2" type="ORF">IFM89_021318</name>
</gene>
<dbReference type="EMBL" id="JADFTS010000005">
    <property type="protein sequence ID" value="KAF9605992.1"/>
    <property type="molecule type" value="Genomic_DNA"/>
</dbReference>
<dbReference type="OrthoDB" id="1001370at2759"/>
<reference evidence="2 3" key="1">
    <citation type="submission" date="2020-10" db="EMBL/GenBank/DDBJ databases">
        <title>The Coptis chinensis genome and diversification of protoberbering-type alkaloids.</title>
        <authorList>
            <person name="Wang B."/>
            <person name="Shu S."/>
            <person name="Song C."/>
            <person name="Liu Y."/>
        </authorList>
    </citation>
    <scope>NUCLEOTIDE SEQUENCE [LARGE SCALE GENOMIC DNA]</scope>
    <source>
        <strain evidence="2">HL-2020</strain>
        <tissue evidence="2">Leaf</tissue>
    </source>
</reference>
<dbReference type="InterPro" id="IPR002004">
    <property type="entry name" value="PABP_HYD_C"/>
</dbReference>
<dbReference type="Pfam" id="PF00658">
    <property type="entry name" value="MLLE"/>
    <property type="match status" value="1"/>
</dbReference>
<dbReference type="Proteomes" id="UP000631114">
    <property type="component" value="Unassembled WGS sequence"/>
</dbReference>
<dbReference type="SUPFAM" id="SSF63570">
    <property type="entry name" value="PABC (PABP) domain"/>
    <property type="match status" value="1"/>
</dbReference>
<sequence length="123" mass="13534">MIFNVCRFRIWPSVKYGVLIQARGSDTFALDLLAALGLAAFMSLLCTICSTLCCPSCNHIRTSPVSKITGMLLEMDQREVLHLIEAPDALKKKVCEAVDVLHANAYGFVDASVINLIHCHLNN</sequence>
<dbReference type="AlphaFoldDB" id="A0A835LV06"/>
<dbReference type="SMART" id="SM00517">
    <property type="entry name" value="PolyA"/>
    <property type="match status" value="1"/>
</dbReference>